<dbReference type="EnsemblPlants" id="AES92247">
    <property type="protein sequence ID" value="AES92247"/>
    <property type="gene ID" value="MTR_4g127380"/>
</dbReference>
<dbReference type="AlphaFoldDB" id="G7JUA2"/>
<name>G7JUA2_MEDTR</name>
<feature type="region of interest" description="Disordered" evidence="3">
    <location>
        <begin position="400"/>
        <end position="431"/>
    </location>
</feature>
<evidence type="ECO:0000256" key="1">
    <source>
        <dbReference type="ARBA" id="ARBA00022737"/>
    </source>
</evidence>
<dbReference type="KEGG" id="mtr:11418634"/>
<proteinExistence type="predicted"/>
<evidence type="ECO:0000259" key="4">
    <source>
        <dbReference type="SMART" id="SM00322"/>
    </source>
</evidence>
<dbReference type="SMART" id="SM00322">
    <property type="entry name" value="KH"/>
    <property type="match status" value="3"/>
</dbReference>
<dbReference type="HOGENOM" id="CLU_034604_2_0_1"/>
<dbReference type="EMBL" id="PSQE01000004">
    <property type="protein sequence ID" value="RHN64688.1"/>
    <property type="molecule type" value="Genomic_DNA"/>
</dbReference>
<evidence type="ECO:0000313" key="5">
    <source>
        <dbReference type="EMBL" id="AES92247.1"/>
    </source>
</evidence>
<evidence type="ECO:0000313" key="6">
    <source>
        <dbReference type="EMBL" id="RHN64688.1"/>
    </source>
</evidence>
<evidence type="ECO:0000313" key="7">
    <source>
        <dbReference type="EnsemblPlants" id="AES92247"/>
    </source>
</evidence>
<dbReference type="CDD" id="cd22459">
    <property type="entry name" value="KH-I_PEPPER_rpt1_like"/>
    <property type="match status" value="1"/>
</dbReference>
<dbReference type="EMBL" id="CM001220">
    <property type="protein sequence ID" value="AES92247.1"/>
    <property type="molecule type" value="Genomic_DNA"/>
</dbReference>
<reference evidence="5 8" key="2">
    <citation type="journal article" date="2014" name="BMC Genomics">
        <title>An improved genome release (version Mt4.0) for the model legume Medicago truncatula.</title>
        <authorList>
            <person name="Tang H."/>
            <person name="Krishnakumar V."/>
            <person name="Bidwell S."/>
            <person name="Rosen B."/>
            <person name="Chan A."/>
            <person name="Zhou S."/>
            <person name="Gentzbittel L."/>
            <person name="Childs K.L."/>
            <person name="Yandell M."/>
            <person name="Gundlach H."/>
            <person name="Mayer K.F."/>
            <person name="Schwartz D.C."/>
            <person name="Town C.D."/>
        </authorList>
    </citation>
    <scope>GENOME REANNOTATION</scope>
    <source>
        <strain evidence="7 8">cv. Jemalong A17</strain>
    </source>
</reference>
<dbReference type="CDD" id="cd22460">
    <property type="entry name" value="KH-I_PEPPER_rpt2_like"/>
    <property type="match status" value="1"/>
</dbReference>
<dbReference type="InterPro" id="IPR004088">
    <property type="entry name" value="KH_dom_type_1"/>
</dbReference>
<dbReference type="GO" id="GO:0003729">
    <property type="term" value="F:mRNA binding"/>
    <property type="evidence" value="ECO:0000318"/>
    <property type="project" value="GO_Central"/>
</dbReference>
<evidence type="ECO:0000256" key="2">
    <source>
        <dbReference type="PROSITE-ProRule" id="PRU00117"/>
    </source>
</evidence>
<keyword evidence="1" id="KW-0677">Repeat</keyword>
<reference evidence="7" key="3">
    <citation type="submission" date="2015-04" db="UniProtKB">
        <authorList>
            <consortium name="EnsemblPlants"/>
        </authorList>
    </citation>
    <scope>IDENTIFICATION</scope>
    <source>
        <strain evidence="7">cv. Jemalong A17</strain>
    </source>
</reference>
<dbReference type="GO" id="GO:0005737">
    <property type="term" value="C:cytoplasm"/>
    <property type="evidence" value="ECO:0000318"/>
    <property type="project" value="GO_Central"/>
</dbReference>
<dbReference type="InterPro" id="IPR004087">
    <property type="entry name" value="KH_dom"/>
</dbReference>
<reference evidence="6" key="4">
    <citation type="journal article" date="2018" name="Nat. Plants">
        <title>Whole-genome landscape of Medicago truncatula symbiotic genes.</title>
        <authorList>
            <person name="Pecrix Y."/>
            <person name="Gamas P."/>
            <person name="Carrere S."/>
        </authorList>
    </citation>
    <scope>NUCLEOTIDE SEQUENCE</scope>
    <source>
        <tissue evidence="6">Leaves</tissue>
    </source>
</reference>
<dbReference type="PANTHER" id="PTHR10288">
    <property type="entry name" value="KH DOMAIN CONTAINING RNA BINDING PROTEIN"/>
    <property type="match status" value="1"/>
</dbReference>
<organism evidence="5 8">
    <name type="scientific">Medicago truncatula</name>
    <name type="common">Barrel medic</name>
    <name type="synonym">Medicago tribuloides</name>
    <dbReference type="NCBI Taxonomy" id="3880"/>
    <lineage>
        <taxon>Eukaryota</taxon>
        <taxon>Viridiplantae</taxon>
        <taxon>Streptophyta</taxon>
        <taxon>Embryophyta</taxon>
        <taxon>Tracheophyta</taxon>
        <taxon>Spermatophyta</taxon>
        <taxon>Magnoliopsida</taxon>
        <taxon>eudicotyledons</taxon>
        <taxon>Gunneridae</taxon>
        <taxon>Pentapetalae</taxon>
        <taxon>rosids</taxon>
        <taxon>fabids</taxon>
        <taxon>Fabales</taxon>
        <taxon>Fabaceae</taxon>
        <taxon>Papilionoideae</taxon>
        <taxon>50 kb inversion clade</taxon>
        <taxon>NPAAA clade</taxon>
        <taxon>Hologalegina</taxon>
        <taxon>IRL clade</taxon>
        <taxon>Trifolieae</taxon>
        <taxon>Medicago</taxon>
    </lineage>
</organism>
<dbReference type="OrthoDB" id="442947at2759"/>
<feature type="domain" description="K Homology" evidence="4">
    <location>
        <begin position="42"/>
        <end position="115"/>
    </location>
</feature>
<keyword evidence="8" id="KW-1185">Reference proteome</keyword>
<dbReference type="SUPFAM" id="SSF54791">
    <property type="entry name" value="Eukaryotic type KH-domain (KH-domain type I)"/>
    <property type="match status" value="3"/>
</dbReference>
<dbReference type="Gene3D" id="3.30.1370.10">
    <property type="entry name" value="K Homology domain, type 1"/>
    <property type="match status" value="3"/>
</dbReference>
<dbReference type="PaxDb" id="3880-AES92247"/>
<dbReference type="Pfam" id="PF00013">
    <property type="entry name" value="KH_1"/>
    <property type="match status" value="3"/>
</dbReference>
<keyword evidence="2" id="KW-0694">RNA-binding</keyword>
<feature type="domain" description="K Homology" evidence="4">
    <location>
        <begin position="134"/>
        <end position="209"/>
    </location>
</feature>
<dbReference type="Proteomes" id="UP000002051">
    <property type="component" value="Chromosome 4"/>
</dbReference>
<dbReference type="GO" id="GO:0005634">
    <property type="term" value="C:nucleus"/>
    <property type="evidence" value="ECO:0000318"/>
    <property type="project" value="GO_Central"/>
</dbReference>
<dbReference type="InterPro" id="IPR036612">
    <property type="entry name" value="KH_dom_type_1_sf"/>
</dbReference>
<feature type="compositionally biased region" description="Low complexity" evidence="3">
    <location>
        <begin position="400"/>
        <end position="415"/>
    </location>
</feature>
<accession>G7JUA2</accession>
<dbReference type="OMA" id="CVFRMIV"/>
<evidence type="ECO:0000313" key="8">
    <source>
        <dbReference type="Proteomes" id="UP000002051"/>
    </source>
</evidence>
<sequence length="431" mass="46402">MATAVEPIPNGTLQSESYTIFDAAANPTDESESEKRWPGWPGHCVFRLIVPVVKVGIIIGRKGELIKKTCEETHARIRVLDAPVGTPDRIVLISGKEDLEAPLSPAMDAILRIFKRVSGLSETDNNNTAAAGVALCSIRLLVASTQAINLIGKQGSSIKAIQENTGAVIRVLSGDELPSYAGADERIIDLQGETLKVLKALEAVVGHLRKFLVDSSVIPLFEKTCNATISQDRQTDAWADKPSLYSASQPSIVADIPTKRDSFFADRESQLDSLLSSSTMSLYGQDSSSISGLRSSAFNRASASIVTTVIQTMQIPLSYAEDIIGIQGTNIDYIRRTSGAILTVQESRVPDEIIVEIKGTSTQVQTAQQLIQEVITNHNETIASNYARLDTGLRSSYSQLGSSSYPSSSLPSQPYNGYGSSGPGDYSTFRL</sequence>
<reference evidence="5 8" key="1">
    <citation type="journal article" date="2011" name="Nature">
        <title>The Medicago genome provides insight into the evolution of rhizobial symbioses.</title>
        <authorList>
            <person name="Young N.D."/>
            <person name="Debelle F."/>
            <person name="Oldroyd G.E."/>
            <person name="Geurts R."/>
            <person name="Cannon S.B."/>
            <person name="Udvardi M.K."/>
            <person name="Benedito V.A."/>
            <person name="Mayer K.F."/>
            <person name="Gouzy J."/>
            <person name="Schoof H."/>
            <person name="Van de Peer Y."/>
            <person name="Proost S."/>
            <person name="Cook D.R."/>
            <person name="Meyers B.C."/>
            <person name="Spannagl M."/>
            <person name="Cheung F."/>
            <person name="De Mita S."/>
            <person name="Krishnakumar V."/>
            <person name="Gundlach H."/>
            <person name="Zhou S."/>
            <person name="Mudge J."/>
            <person name="Bharti A.K."/>
            <person name="Murray J.D."/>
            <person name="Naoumkina M.A."/>
            <person name="Rosen B."/>
            <person name="Silverstein K.A."/>
            <person name="Tang H."/>
            <person name="Rombauts S."/>
            <person name="Zhao P.X."/>
            <person name="Zhou P."/>
            <person name="Barbe V."/>
            <person name="Bardou P."/>
            <person name="Bechner M."/>
            <person name="Bellec A."/>
            <person name="Berger A."/>
            <person name="Berges H."/>
            <person name="Bidwell S."/>
            <person name="Bisseling T."/>
            <person name="Choisne N."/>
            <person name="Couloux A."/>
            <person name="Denny R."/>
            <person name="Deshpande S."/>
            <person name="Dai X."/>
            <person name="Doyle J.J."/>
            <person name="Dudez A.M."/>
            <person name="Farmer A.D."/>
            <person name="Fouteau S."/>
            <person name="Franken C."/>
            <person name="Gibelin C."/>
            <person name="Gish J."/>
            <person name="Goldstein S."/>
            <person name="Gonzalez A.J."/>
            <person name="Green P.J."/>
            <person name="Hallab A."/>
            <person name="Hartog M."/>
            <person name="Hua A."/>
            <person name="Humphray S.J."/>
            <person name="Jeong D.H."/>
            <person name="Jing Y."/>
            <person name="Jocker A."/>
            <person name="Kenton S.M."/>
            <person name="Kim D.J."/>
            <person name="Klee K."/>
            <person name="Lai H."/>
            <person name="Lang C."/>
            <person name="Lin S."/>
            <person name="Macmil S.L."/>
            <person name="Magdelenat G."/>
            <person name="Matthews L."/>
            <person name="McCorrison J."/>
            <person name="Monaghan E.L."/>
            <person name="Mun J.H."/>
            <person name="Najar F.Z."/>
            <person name="Nicholson C."/>
            <person name="Noirot C."/>
            <person name="O'Bleness M."/>
            <person name="Paule C.R."/>
            <person name="Poulain J."/>
            <person name="Prion F."/>
            <person name="Qin B."/>
            <person name="Qu C."/>
            <person name="Retzel E.F."/>
            <person name="Riddle C."/>
            <person name="Sallet E."/>
            <person name="Samain S."/>
            <person name="Samson N."/>
            <person name="Sanders I."/>
            <person name="Saurat O."/>
            <person name="Scarpelli C."/>
            <person name="Schiex T."/>
            <person name="Segurens B."/>
            <person name="Severin A.J."/>
            <person name="Sherrier D.J."/>
            <person name="Shi R."/>
            <person name="Sims S."/>
            <person name="Singer S.R."/>
            <person name="Sinharoy S."/>
            <person name="Sterck L."/>
            <person name="Viollet A."/>
            <person name="Wang B.B."/>
            <person name="Wang K."/>
            <person name="Wang M."/>
            <person name="Wang X."/>
            <person name="Warfsmann J."/>
            <person name="Weissenbach J."/>
            <person name="White D.D."/>
            <person name="White J.D."/>
            <person name="Wiley G.B."/>
            <person name="Wincker P."/>
            <person name="Xing Y."/>
            <person name="Yang L."/>
            <person name="Yao Z."/>
            <person name="Ying F."/>
            <person name="Zhai J."/>
            <person name="Zhou L."/>
            <person name="Zuber A."/>
            <person name="Denarie J."/>
            <person name="Dixon R.A."/>
            <person name="May G.D."/>
            <person name="Schwartz D.C."/>
            <person name="Rogers J."/>
            <person name="Quetier F."/>
            <person name="Town C.D."/>
            <person name="Roe B.A."/>
        </authorList>
    </citation>
    <scope>NUCLEOTIDE SEQUENCE [LARGE SCALE GENOMIC DNA]</scope>
    <source>
        <strain evidence="5">A17</strain>
        <strain evidence="7 8">cv. Jemalong A17</strain>
    </source>
</reference>
<dbReference type="Proteomes" id="UP000265566">
    <property type="component" value="Chromosome 4"/>
</dbReference>
<dbReference type="STRING" id="3880.G7JUA2"/>
<gene>
    <name evidence="7" type="primary">11418634</name>
    <name evidence="5" type="ordered locus">MTR_4g127380</name>
    <name evidence="6" type="ORF">MtrunA17_Chr4g0071791</name>
</gene>
<dbReference type="Gramene" id="rna27531">
    <property type="protein sequence ID" value="RHN64688.1"/>
    <property type="gene ID" value="gene27531"/>
</dbReference>
<protein>
    <submittedName>
        <fullName evidence="5">Poly(RC)-binding-like protein</fullName>
    </submittedName>
    <submittedName>
        <fullName evidence="6">Putative K domain-containing protein</fullName>
    </submittedName>
</protein>
<dbReference type="eggNOG" id="KOG2190">
    <property type="taxonomic scope" value="Eukaryota"/>
</dbReference>
<evidence type="ECO:0000256" key="3">
    <source>
        <dbReference type="SAM" id="MobiDB-lite"/>
    </source>
</evidence>
<feature type="domain" description="K Homology" evidence="4">
    <location>
        <begin position="307"/>
        <end position="376"/>
    </location>
</feature>
<dbReference type="PROSITE" id="PS50084">
    <property type="entry name" value="KH_TYPE_1"/>
    <property type="match status" value="3"/>
</dbReference>